<dbReference type="Gene3D" id="3.90.70.10">
    <property type="entry name" value="Cysteine proteinases"/>
    <property type="match status" value="1"/>
</dbReference>
<dbReference type="GO" id="GO:0005634">
    <property type="term" value="C:nucleus"/>
    <property type="evidence" value="ECO:0007669"/>
    <property type="project" value="TreeGrafter"/>
</dbReference>
<dbReference type="InterPro" id="IPR028889">
    <property type="entry name" value="USP"/>
</dbReference>
<organism evidence="5 6">
    <name type="scientific">Dioscorea cayennensis subsp. rotundata</name>
    <name type="common">White Guinea yam</name>
    <name type="synonym">Dioscorea rotundata</name>
    <dbReference type="NCBI Taxonomy" id="55577"/>
    <lineage>
        <taxon>Eukaryota</taxon>
        <taxon>Viridiplantae</taxon>
        <taxon>Streptophyta</taxon>
        <taxon>Embryophyta</taxon>
        <taxon>Tracheophyta</taxon>
        <taxon>Spermatophyta</taxon>
        <taxon>Magnoliopsida</taxon>
        <taxon>Liliopsida</taxon>
        <taxon>Dioscoreales</taxon>
        <taxon>Dioscoreaceae</taxon>
        <taxon>Dioscorea</taxon>
    </lineage>
</organism>
<dbReference type="PROSITE" id="PS00972">
    <property type="entry name" value="USP_1"/>
    <property type="match status" value="1"/>
</dbReference>
<dbReference type="SUPFAM" id="SSF144232">
    <property type="entry name" value="HIT/MYND zinc finger-like"/>
    <property type="match status" value="1"/>
</dbReference>
<evidence type="ECO:0000313" key="5">
    <source>
        <dbReference type="Proteomes" id="UP001515500"/>
    </source>
</evidence>
<comment type="function">
    <text evidence="2">Recognizes and hydrolyzes the peptide bond at the C-terminal Gly of ubiquitin. Involved in the processing of poly-ubiquitin precursors as well as that of ubiquitinated proteins.</text>
</comment>
<keyword evidence="2" id="KW-0645">Protease</keyword>
<dbReference type="EC" id="3.4.19.12" evidence="2"/>
<dbReference type="SUPFAM" id="SSF54001">
    <property type="entry name" value="Cysteine proteinases"/>
    <property type="match status" value="1"/>
</dbReference>
<feature type="region of interest" description="Disordered" evidence="3">
    <location>
        <begin position="627"/>
        <end position="647"/>
    </location>
</feature>
<comment type="similarity">
    <text evidence="1 2">Belongs to the peptidase C19 family.</text>
</comment>
<protein>
    <recommendedName>
        <fullName evidence="2">Ubiquitin carboxyl-terminal hydrolase</fullName>
        <ecNumber evidence="2">3.4.19.12</ecNumber>
    </recommendedName>
</protein>
<dbReference type="GO" id="GO:0016579">
    <property type="term" value="P:protein deubiquitination"/>
    <property type="evidence" value="ECO:0007669"/>
    <property type="project" value="InterPro"/>
</dbReference>
<comment type="catalytic activity">
    <reaction evidence="2">
        <text>Thiol-dependent hydrolysis of ester, thioester, amide, peptide and isopeptide bonds formed by the C-terminal Gly of ubiquitin (a 76-residue protein attached to proteins as an intracellular targeting signal).</text>
        <dbReference type="EC" id="3.4.19.12"/>
    </reaction>
</comment>
<keyword evidence="5" id="KW-1185">Reference proteome</keyword>
<dbReference type="Pfam" id="PF00443">
    <property type="entry name" value="UCH"/>
    <property type="match status" value="1"/>
</dbReference>
<evidence type="ECO:0000256" key="3">
    <source>
        <dbReference type="SAM" id="MobiDB-lite"/>
    </source>
</evidence>
<sequence length="700" mass="77506">MLPSSSSEVPRFLISGLLLLGGAVFIARRIGSKPCAACGAPARKKCSQCENVWCCSEACQLKHQEAHHSLKWEQTSPSHGVPSSVLPIVSSITTAPAYGTRKVLQDPQKILFCYDEFEKLWDKPGLSPRGLMNCGNSCFVNVVLQCLGCTRPLASYLEGDHRSRCKRKKNKSVLTHFLGVGTLDCWCLLCDLQAHFERARESLHPCSPTWIVSQLSKIRPYLGNGNQEDAHEFMRFVIEEMQSVCLDEFGGEKALDLSSQGTTLIQHIFGGYLQTQVTCTKCNTISNNYANIFDLEVQIQGVESLEECLDQFTCIEWLDGENMYKCARCNHYVKASIQYSVHQAPNILTIIFQRFQAGTFKKLNNTVTFPEDLDLTPFMSGERDGTDLYTLYAVVVHLGNSTAGGHYICFTKDYSGHWYKIDDAMVEIVDVQQVLAEKAYMLLYSRKNVRQRPLIKPMEEGLSKKHPNDFSFSAANVTNHIDLLSCSLAVISSQSSLDIANNALIKDGTELLQNHIPFALVDDLKPSSSKPEHPEDKENLSSSRLMESQAKTTHSKVQVMDFPEPCCSLDEECCTEESNGSTIVMEKPMSEGSCYSNEIDTEMAKTLVPVEQLPDDLLFKPELAELGSGSSSSAYADEDTPKGSLSNGFKRKSELLYTDGCLDKLARRKCSGDKGKTIVENSGTSIINSVCDCSGGHSST</sequence>
<accession>A0AB40BY41</accession>
<proteinExistence type="inferred from homology"/>
<dbReference type="GO" id="GO:0004843">
    <property type="term" value="F:cysteine-type deubiquitinase activity"/>
    <property type="evidence" value="ECO:0007669"/>
    <property type="project" value="UniProtKB-UniRule"/>
</dbReference>
<dbReference type="Gene3D" id="6.10.140.2220">
    <property type="match status" value="1"/>
</dbReference>
<keyword evidence="2" id="KW-0378">Hydrolase</keyword>
<dbReference type="CDD" id="cd02661">
    <property type="entry name" value="Peptidase_C19E"/>
    <property type="match status" value="1"/>
</dbReference>
<dbReference type="Proteomes" id="UP001515500">
    <property type="component" value="Chromosome 9"/>
</dbReference>
<reference evidence="6" key="1">
    <citation type="submission" date="2025-08" db="UniProtKB">
        <authorList>
            <consortium name="RefSeq"/>
        </authorList>
    </citation>
    <scope>IDENTIFICATION</scope>
</reference>
<dbReference type="InterPro" id="IPR018200">
    <property type="entry name" value="USP_CS"/>
</dbReference>
<dbReference type="PANTHER" id="PTHR24006:SF677">
    <property type="entry name" value="UBIQUITIN CARBOXYL-TERMINAL HYDROLASE 19"/>
    <property type="match status" value="1"/>
</dbReference>
<dbReference type="GO" id="GO:0006508">
    <property type="term" value="P:proteolysis"/>
    <property type="evidence" value="ECO:0007669"/>
    <property type="project" value="UniProtKB-KW"/>
</dbReference>
<dbReference type="AlphaFoldDB" id="A0AB40BY41"/>
<evidence type="ECO:0000256" key="2">
    <source>
        <dbReference type="RuleBase" id="RU366025"/>
    </source>
</evidence>
<evidence type="ECO:0000313" key="6">
    <source>
        <dbReference type="RefSeq" id="XP_039131908.1"/>
    </source>
</evidence>
<dbReference type="GO" id="GO:0005829">
    <property type="term" value="C:cytosol"/>
    <property type="evidence" value="ECO:0007669"/>
    <property type="project" value="TreeGrafter"/>
</dbReference>
<feature type="compositionally biased region" description="Polar residues" evidence="3">
    <location>
        <begin position="540"/>
        <end position="555"/>
    </location>
</feature>
<evidence type="ECO:0000256" key="1">
    <source>
        <dbReference type="ARBA" id="ARBA00009085"/>
    </source>
</evidence>
<feature type="domain" description="USP" evidence="4">
    <location>
        <begin position="129"/>
        <end position="447"/>
    </location>
</feature>
<dbReference type="PROSITE" id="PS50235">
    <property type="entry name" value="USP_3"/>
    <property type="match status" value="1"/>
</dbReference>
<dbReference type="InterPro" id="IPR038765">
    <property type="entry name" value="Papain-like_cys_pep_sf"/>
</dbReference>
<keyword evidence="2" id="KW-0788">Thiol protease</keyword>
<name>A0AB40BY41_DIOCR</name>
<dbReference type="GeneID" id="120268681"/>
<dbReference type="PROSITE" id="PS00973">
    <property type="entry name" value="USP_2"/>
    <property type="match status" value="1"/>
</dbReference>
<gene>
    <name evidence="6" type="primary">LOC120268681</name>
</gene>
<feature type="region of interest" description="Disordered" evidence="3">
    <location>
        <begin position="523"/>
        <end position="555"/>
    </location>
</feature>
<feature type="compositionally biased region" description="Basic and acidic residues" evidence="3">
    <location>
        <begin position="523"/>
        <end position="539"/>
    </location>
</feature>
<dbReference type="InterPro" id="IPR050164">
    <property type="entry name" value="Peptidase_C19"/>
</dbReference>
<evidence type="ECO:0000259" key="4">
    <source>
        <dbReference type="PROSITE" id="PS50235"/>
    </source>
</evidence>
<dbReference type="InterPro" id="IPR001394">
    <property type="entry name" value="Peptidase_C19_UCH"/>
</dbReference>
<dbReference type="RefSeq" id="XP_039131908.1">
    <property type="nucleotide sequence ID" value="XM_039275974.1"/>
</dbReference>
<keyword evidence="2" id="KW-0833">Ubl conjugation pathway</keyword>
<dbReference type="PANTHER" id="PTHR24006">
    <property type="entry name" value="UBIQUITIN CARBOXYL-TERMINAL HYDROLASE"/>
    <property type="match status" value="1"/>
</dbReference>